<evidence type="ECO:0000313" key="11">
    <source>
        <dbReference type="Proteomes" id="UP001141434"/>
    </source>
</evidence>
<evidence type="ECO:0000313" key="10">
    <source>
        <dbReference type="EMBL" id="KAJ5095636.1"/>
    </source>
</evidence>
<gene>
    <name evidence="10" type="ORF">NUU61_004992</name>
</gene>
<dbReference type="InterPro" id="IPR052202">
    <property type="entry name" value="Yeast_MetPath_Reg"/>
</dbReference>
<dbReference type="AlphaFoldDB" id="A0A9W9F8P6"/>
<comment type="subcellular location">
    <subcellularLocation>
        <location evidence="1">Nucleus</location>
    </subcellularLocation>
</comment>
<dbReference type="GO" id="GO:0000981">
    <property type="term" value="F:DNA-binding transcription factor activity, RNA polymerase II-specific"/>
    <property type="evidence" value="ECO:0007669"/>
    <property type="project" value="TreeGrafter"/>
</dbReference>
<accession>A0A9W9F8P6</accession>
<organism evidence="10 11">
    <name type="scientific">Penicillium alfredii</name>
    <dbReference type="NCBI Taxonomy" id="1506179"/>
    <lineage>
        <taxon>Eukaryota</taxon>
        <taxon>Fungi</taxon>
        <taxon>Dikarya</taxon>
        <taxon>Ascomycota</taxon>
        <taxon>Pezizomycotina</taxon>
        <taxon>Eurotiomycetes</taxon>
        <taxon>Eurotiomycetidae</taxon>
        <taxon>Eurotiales</taxon>
        <taxon>Aspergillaceae</taxon>
        <taxon>Penicillium</taxon>
    </lineage>
</organism>
<dbReference type="EMBL" id="JAPMSZ010000007">
    <property type="protein sequence ID" value="KAJ5095636.1"/>
    <property type="molecule type" value="Genomic_DNA"/>
</dbReference>
<keyword evidence="5" id="KW-0238">DNA-binding</keyword>
<evidence type="ECO:0000256" key="8">
    <source>
        <dbReference type="SAM" id="MobiDB-lite"/>
    </source>
</evidence>
<keyword evidence="11" id="KW-1185">Reference proteome</keyword>
<evidence type="ECO:0000256" key="4">
    <source>
        <dbReference type="ARBA" id="ARBA00023015"/>
    </source>
</evidence>
<dbReference type="InterPro" id="IPR007219">
    <property type="entry name" value="XnlR_reg_dom"/>
</dbReference>
<keyword evidence="4" id="KW-0805">Transcription regulation</keyword>
<dbReference type="Proteomes" id="UP001141434">
    <property type="component" value="Unassembled WGS sequence"/>
</dbReference>
<sequence length="701" mass="77737">MYTAECQFDVPPDGVLRGHAYVATLEARIQSLERQLRAKNSVQSTLTPGTTCSDPNDHEGDAPALSFFNQGTEESINGARQDEPLLSQANLHQENNSRETASCHGSTPQRQLTGALMGPTHGRKALSSEITALEMLQGRPFISDIEGDDLPTLPPSNQARQLVDTAYFYTQARYCITDWVQLREWHRDREAIAYTSTQGPVESQTGKFYFMQPERSNTADSQPGAFFIWIIYGIGARLVQTPENSSEAYFARARLYLPAVMGLQNLTTVQALLSLVQYYFRAPTESPIWDIVGAALRLCVRRRYHRKTTSSPNAKGLDPYTIELQKRFFWCAYCFDRCLAILTKLPFGISDSDIDVEIPVDIDDTCTDQEKILDLQMRQAAGDTIYGKGTITTMTAALHHLQSYRIRSRILTNFTGPHAQVPSLTEVEELLSELGQWRQQAPQKQDSRTFPLQNPDRVQTTYLQAASLLIRPILTGNAVDPDVIRLCVEFAAEACESAKAVSLNPQTLPERISVYHCFYCGIALLQCLTIKPTALSPRRSHQAISACLSALAVYTRVLPSVAPFLQLFEDVSNLFVRNDHGSEIHPTSKVRHVLNRIVSSDPSEVSGILQSLSHQDSQQVTSAPTPEPLEMEPTTIQYDSILGGQSSVVLGAGDSMFPLGMPLDISPLYAPDTDLTGLWTGSWLDPSSTEFSQISAGDMME</sequence>
<dbReference type="GO" id="GO:0006351">
    <property type="term" value="P:DNA-templated transcription"/>
    <property type="evidence" value="ECO:0007669"/>
    <property type="project" value="InterPro"/>
</dbReference>
<reference evidence="10" key="1">
    <citation type="submission" date="2022-11" db="EMBL/GenBank/DDBJ databases">
        <authorList>
            <person name="Petersen C."/>
        </authorList>
    </citation>
    <scope>NUCLEOTIDE SEQUENCE</scope>
    <source>
        <strain evidence="10">IBT 34128</strain>
    </source>
</reference>
<reference evidence="10" key="2">
    <citation type="journal article" date="2023" name="IMA Fungus">
        <title>Comparative genomic study of the Penicillium genus elucidates a diverse pangenome and 15 lateral gene transfer events.</title>
        <authorList>
            <person name="Petersen C."/>
            <person name="Sorensen T."/>
            <person name="Nielsen M.R."/>
            <person name="Sondergaard T.E."/>
            <person name="Sorensen J.L."/>
            <person name="Fitzpatrick D.A."/>
            <person name="Frisvad J.C."/>
            <person name="Nielsen K.L."/>
        </authorList>
    </citation>
    <scope>NUCLEOTIDE SEQUENCE</scope>
    <source>
        <strain evidence="10">IBT 34128</strain>
    </source>
</reference>
<keyword evidence="7" id="KW-0539">Nucleus</keyword>
<evidence type="ECO:0000256" key="1">
    <source>
        <dbReference type="ARBA" id="ARBA00004123"/>
    </source>
</evidence>
<feature type="region of interest" description="Disordered" evidence="8">
    <location>
        <begin position="39"/>
        <end position="65"/>
    </location>
</feature>
<keyword evidence="2" id="KW-0479">Metal-binding</keyword>
<evidence type="ECO:0000256" key="6">
    <source>
        <dbReference type="ARBA" id="ARBA00023163"/>
    </source>
</evidence>
<protein>
    <recommendedName>
        <fullName evidence="9">Xylanolytic transcriptional activator regulatory domain-containing protein</fullName>
    </recommendedName>
</protein>
<dbReference type="CDD" id="cd12148">
    <property type="entry name" value="fungal_TF_MHR"/>
    <property type="match status" value="1"/>
</dbReference>
<feature type="compositionally biased region" description="Polar residues" evidence="8">
    <location>
        <begin position="608"/>
        <end position="623"/>
    </location>
</feature>
<evidence type="ECO:0000256" key="3">
    <source>
        <dbReference type="ARBA" id="ARBA00022833"/>
    </source>
</evidence>
<evidence type="ECO:0000259" key="9">
    <source>
        <dbReference type="SMART" id="SM00906"/>
    </source>
</evidence>
<comment type="caution">
    <text evidence="10">The sequence shown here is derived from an EMBL/GenBank/DDBJ whole genome shotgun (WGS) entry which is preliminary data.</text>
</comment>
<feature type="region of interest" description="Disordered" evidence="8">
    <location>
        <begin position="94"/>
        <end position="123"/>
    </location>
</feature>
<dbReference type="GO" id="GO:0005634">
    <property type="term" value="C:nucleus"/>
    <property type="evidence" value="ECO:0007669"/>
    <property type="project" value="UniProtKB-SubCell"/>
</dbReference>
<dbReference type="GO" id="GO:0008270">
    <property type="term" value="F:zinc ion binding"/>
    <property type="evidence" value="ECO:0007669"/>
    <property type="project" value="InterPro"/>
</dbReference>
<dbReference type="GO" id="GO:0043565">
    <property type="term" value="F:sequence-specific DNA binding"/>
    <property type="evidence" value="ECO:0007669"/>
    <property type="project" value="TreeGrafter"/>
</dbReference>
<evidence type="ECO:0000256" key="5">
    <source>
        <dbReference type="ARBA" id="ARBA00023125"/>
    </source>
</evidence>
<dbReference type="GO" id="GO:0045944">
    <property type="term" value="P:positive regulation of transcription by RNA polymerase II"/>
    <property type="evidence" value="ECO:0007669"/>
    <property type="project" value="TreeGrafter"/>
</dbReference>
<keyword evidence="6" id="KW-0804">Transcription</keyword>
<dbReference type="SMART" id="SM00906">
    <property type="entry name" value="Fungal_trans"/>
    <property type="match status" value="1"/>
</dbReference>
<dbReference type="GeneID" id="81394742"/>
<feature type="compositionally biased region" description="Polar residues" evidence="8">
    <location>
        <begin position="94"/>
        <end position="112"/>
    </location>
</feature>
<name>A0A9W9F8P6_9EURO</name>
<dbReference type="PANTHER" id="PTHR47782">
    <property type="entry name" value="ZN(II)2CYS6 TRANSCRIPTION FACTOR (EUROFUNG)-RELATED"/>
    <property type="match status" value="1"/>
</dbReference>
<dbReference type="OrthoDB" id="189997at2759"/>
<feature type="domain" description="Xylanolytic transcriptional activator regulatory" evidence="9">
    <location>
        <begin position="288"/>
        <end position="365"/>
    </location>
</feature>
<keyword evidence="3" id="KW-0862">Zinc</keyword>
<dbReference type="Pfam" id="PF04082">
    <property type="entry name" value="Fungal_trans"/>
    <property type="match status" value="1"/>
</dbReference>
<dbReference type="RefSeq" id="XP_056511187.1">
    <property type="nucleotide sequence ID" value="XM_056655574.1"/>
</dbReference>
<proteinExistence type="predicted"/>
<evidence type="ECO:0000256" key="2">
    <source>
        <dbReference type="ARBA" id="ARBA00022723"/>
    </source>
</evidence>
<dbReference type="PANTHER" id="PTHR47782:SF12">
    <property type="entry name" value="ZN(II)2CYS6 TRANSCRIPTION FACTOR (EUROFUNG)"/>
    <property type="match status" value="1"/>
</dbReference>
<feature type="region of interest" description="Disordered" evidence="8">
    <location>
        <begin position="608"/>
        <end position="631"/>
    </location>
</feature>
<feature type="compositionally biased region" description="Polar residues" evidence="8">
    <location>
        <begin position="39"/>
        <end position="54"/>
    </location>
</feature>
<evidence type="ECO:0000256" key="7">
    <source>
        <dbReference type="ARBA" id="ARBA00023242"/>
    </source>
</evidence>